<protein>
    <submittedName>
        <fullName evidence="2">Uncharacterized protein</fullName>
    </submittedName>
</protein>
<sequence>MEFPMKSAAILVATVATLAVSLSAFAAPRSEADIRRGVASAVERYANAVSCGGVSVKPEDVLTLSAYRDGEAALPKYAVLWTGDLGCFGGSGTEMTRLSIATINTGQYVVQPELSSPVAAFESPVRFVSRVVSSGPDTLVMEGMEYTPHDPRSKPSKAVRFTLRLDAKGGWRQVDKIGIAAVRP</sequence>
<organism evidence="2 3">
    <name type="scientific">Massilia eurypsychrophila</name>
    <dbReference type="NCBI Taxonomy" id="1485217"/>
    <lineage>
        <taxon>Bacteria</taxon>
        <taxon>Pseudomonadati</taxon>
        <taxon>Pseudomonadota</taxon>
        <taxon>Betaproteobacteria</taxon>
        <taxon>Burkholderiales</taxon>
        <taxon>Oxalobacteraceae</taxon>
        <taxon>Telluria group</taxon>
        <taxon>Massilia</taxon>
    </lineage>
</organism>
<dbReference type="AlphaFoldDB" id="A0A2G8TLA1"/>
<feature type="chain" id="PRO_5013567214" evidence="1">
    <location>
        <begin position="27"/>
        <end position="184"/>
    </location>
</feature>
<dbReference type="Proteomes" id="UP000230390">
    <property type="component" value="Unassembled WGS sequence"/>
</dbReference>
<evidence type="ECO:0000313" key="2">
    <source>
        <dbReference type="EMBL" id="PIL46398.1"/>
    </source>
</evidence>
<dbReference type="EMBL" id="PDOC01000002">
    <property type="protein sequence ID" value="PIL46398.1"/>
    <property type="molecule type" value="Genomic_DNA"/>
</dbReference>
<gene>
    <name evidence="2" type="ORF">CR105_04835</name>
</gene>
<proteinExistence type="predicted"/>
<keyword evidence="3" id="KW-1185">Reference proteome</keyword>
<reference evidence="2 3" key="1">
    <citation type="submission" date="2017-10" db="EMBL/GenBank/DDBJ databases">
        <title>Massilia psychrophilum sp. nov., a novel purple-pigmented bacterium isolated from Tianshan glacier, Xinjiang Municipality, China.</title>
        <authorList>
            <person name="Wang H."/>
        </authorList>
    </citation>
    <scope>NUCLEOTIDE SEQUENCE [LARGE SCALE GENOMIC DNA]</scope>
    <source>
        <strain evidence="2 3">JCM 30074</strain>
    </source>
</reference>
<accession>A0A2G8TLA1</accession>
<evidence type="ECO:0000313" key="3">
    <source>
        <dbReference type="Proteomes" id="UP000230390"/>
    </source>
</evidence>
<name>A0A2G8TLA1_9BURK</name>
<keyword evidence="1" id="KW-0732">Signal</keyword>
<feature type="signal peptide" evidence="1">
    <location>
        <begin position="1"/>
        <end position="26"/>
    </location>
</feature>
<evidence type="ECO:0000256" key="1">
    <source>
        <dbReference type="SAM" id="SignalP"/>
    </source>
</evidence>
<comment type="caution">
    <text evidence="2">The sequence shown here is derived from an EMBL/GenBank/DDBJ whole genome shotgun (WGS) entry which is preliminary data.</text>
</comment>